<feature type="transmembrane region" description="Helical" evidence="1">
    <location>
        <begin position="163"/>
        <end position="184"/>
    </location>
</feature>
<organism evidence="2 3">
    <name type="scientific">Vibrio cincinnatiensis DSM 19608</name>
    <dbReference type="NCBI Taxonomy" id="1123491"/>
    <lineage>
        <taxon>Bacteria</taxon>
        <taxon>Pseudomonadati</taxon>
        <taxon>Pseudomonadota</taxon>
        <taxon>Gammaproteobacteria</taxon>
        <taxon>Vibrionales</taxon>
        <taxon>Vibrionaceae</taxon>
        <taxon>Vibrio</taxon>
    </lineage>
</organism>
<dbReference type="AlphaFoldDB" id="A0A1T4P0Q9"/>
<sequence>MRGIYLAVIVLLCFTVYGAMGSGKGQQPEHVATVLACDDSQLTVIGSNRIGMQTLTIELKNYPDKPYSAFNLLTGTLEYDEFYQPGDTILVAIQFNQNGQVHHIKALSHYRLPYLMMLFALFAIALLAYARHIGLRALISFVGSVLIIWQLLIPGLVAGYPPMFITTATLITLSALIIFSIAGWTNKGKAAFIGTLIGLMITALLCLMCGKVLKLDGMTQPMAQLLLFETGMHLNMLDVLYAAVLIGASGAAMDVAMEMAATMEELKLTNPEMNKKQLLRSGFRVGNAVIGTMTTTLLLAYSGGFLTLLMLFISRDTSLMQIFNMKLVASEVARTLMGSLSLVIVAPLTAWIANSMLFRTQLHDHHVTSSVLTEKLTASCNGK</sequence>
<feature type="transmembrane region" description="Helical" evidence="1">
    <location>
        <begin position="285"/>
        <end position="313"/>
    </location>
</feature>
<feature type="transmembrane region" description="Helical" evidence="1">
    <location>
        <begin position="112"/>
        <end position="130"/>
    </location>
</feature>
<dbReference type="GeneID" id="70581790"/>
<dbReference type="Proteomes" id="UP000190834">
    <property type="component" value="Unassembled WGS sequence"/>
</dbReference>
<dbReference type="InterPro" id="IPR012507">
    <property type="entry name" value="YibE_F"/>
</dbReference>
<dbReference type="OrthoDB" id="5753718at2"/>
<keyword evidence="1" id="KW-0812">Transmembrane</keyword>
<evidence type="ECO:0000256" key="1">
    <source>
        <dbReference type="SAM" id="Phobius"/>
    </source>
</evidence>
<dbReference type="PANTHER" id="PTHR41771:SF1">
    <property type="entry name" value="MEMBRANE PROTEIN"/>
    <property type="match status" value="1"/>
</dbReference>
<proteinExistence type="predicted"/>
<protein>
    <submittedName>
        <fullName evidence="2">Uncharacterized membrane protein</fullName>
    </submittedName>
</protein>
<evidence type="ECO:0000313" key="3">
    <source>
        <dbReference type="Proteomes" id="UP000190834"/>
    </source>
</evidence>
<dbReference type="PANTHER" id="PTHR41771">
    <property type="entry name" value="MEMBRANE PROTEIN-RELATED"/>
    <property type="match status" value="1"/>
</dbReference>
<keyword evidence="1" id="KW-1133">Transmembrane helix</keyword>
<dbReference type="STRING" id="1123491.SAMN02745782_01548"/>
<accession>A0A1T4P0Q9</accession>
<gene>
    <name evidence="2" type="ORF">SAMN02745782_01548</name>
</gene>
<feature type="transmembrane region" description="Helical" evidence="1">
    <location>
        <begin position="233"/>
        <end position="257"/>
    </location>
</feature>
<reference evidence="3" key="1">
    <citation type="submission" date="2017-02" db="EMBL/GenBank/DDBJ databases">
        <authorList>
            <person name="Varghese N."/>
            <person name="Submissions S."/>
        </authorList>
    </citation>
    <scope>NUCLEOTIDE SEQUENCE [LARGE SCALE GENOMIC DNA]</scope>
    <source>
        <strain evidence="3">DSM 19608</strain>
    </source>
</reference>
<keyword evidence="3" id="KW-1185">Reference proteome</keyword>
<keyword evidence="1" id="KW-0472">Membrane</keyword>
<evidence type="ECO:0000313" key="2">
    <source>
        <dbReference type="EMBL" id="SJZ85031.1"/>
    </source>
</evidence>
<dbReference type="Pfam" id="PF07907">
    <property type="entry name" value="YibE_F"/>
    <property type="match status" value="1"/>
</dbReference>
<feature type="transmembrane region" description="Helical" evidence="1">
    <location>
        <begin position="333"/>
        <end position="353"/>
    </location>
</feature>
<dbReference type="EMBL" id="FUXB01000006">
    <property type="protein sequence ID" value="SJZ85031.1"/>
    <property type="molecule type" value="Genomic_DNA"/>
</dbReference>
<feature type="transmembrane region" description="Helical" evidence="1">
    <location>
        <begin position="191"/>
        <end position="213"/>
    </location>
</feature>
<feature type="transmembrane region" description="Helical" evidence="1">
    <location>
        <begin position="137"/>
        <end position="157"/>
    </location>
</feature>
<dbReference type="RefSeq" id="WP_078925939.1">
    <property type="nucleotide sequence ID" value="NZ_FUXB01000006.1"/>
</dbReference>
<name>A0A1T4P0Q9_VIBCI</name>